<dbReference type="RefSeq" id="WP_408033596.1">
    <property type="nucleotide sequence ID" value="NZ_VJON01000044.1"/>
</dbReference>
<keyword evidence="4 7" id="KW-0560">Oxidoreductase</keyword>
<evidence type="ECO:0000256" key="6">
    <source>
        <dbReference type="ARBA" id="ARBA00023033"/>
    </source>
</evidence>
<accession>A0A554X744</accession>
<dbReference type="EC" id="1.14.14.46" evidence="8"/>
<sequence length="431" mass="47778">MGAPIVTTASITPPMTRERAEAIAAEFDLRRLPPDFLANPYPVYAVLRERDPVRTMPDGSWFLTRHADLVAVYRDAATFSSDKHVEFAPKYGTASPLYEHHTTSLVFNDPPLHTRVRQLIMGALTRRAIAELEPGLVALVDGLLDRLAARGGGDLIEDFAAAIPVEIIGNLLGVPHDERGPLRGWSLAILGALEPVLTPTQQAAGEAAVREMLDYLRGLVADRRRHPLDPQRDVLTRLIQGERDGQRLTETELLHNCIFLLNAGHETTTNLIGNALVCLHEWPQEKARLLQRLHEVRAEPQRQDEIPAAVEEFLRFESSNQLGNRRALRDTEVGGVRLPAGALVTLCIGAANRDPAVFADPERLDLDRRDNRHLAFGFGVHQCAGLSLARLEGRVAIGRFLARFPNYVLSAPPVRGGRARFRGFLRAPFRV</sequence>
<dbReference type="AlphaFoldDB" id="A0A554X744"/>
<evidence type="ECO:0000313" key="9">
    <source>
        <dbReference type="Proteomes" id="UP000318294"/>
    </source>
</evidence>
<evidence type="ECO:0000256" key="2">
    <source>
        <dbReference type="ARBA" id="ARBA00022617"/>
    </source>
</evidence>
<dbReference type="PRINTS" id="PR00385">
    <property type="entry name" value="P450"/>
</dbReference>
<dbReference type="GO" id="GO:0005506">
    <property type="term" value="F:iron ion binding"/>
    <property type="evidence" value="ECO:0007669"/>
    <property type="project" value="InterPro"/>
</dbReference>
<proteinExistence type="inferred from homology"/>
<comment type="caution">
    <text evidence="8">The sequence shown here is derived from an EMBL/GenBank/DDBJ whole genome shotgun (WGS) entry which is preliminary data.</text>
</comment>
<dbReference type="PRINTS" id="PR00359">
    <property type="entry name" value="BP450"/>
</dbReference>
<dbReference type="InterPro" id="IPR017972">
    <property type="entry name" value="Cyt_P450_CS"/>
</dbReference>
<dbReference type="EMBL" id="VJON01000044">
    <property type="protein sequence ID" value="TSE31653.1"/>
    <property type="molecule type" value="Genomic_DNA"/>
</dbReference>
<keyword evidence="9" id="KW-1185">Reference proteome</keyword>
<comment type="similarity">
    <text evidence="1 7">Belongs to the cytochrome P450 family.</text>
</comment>
<dbReference type="SUPFAM" id="SSF48264">
    <property type="entry name" value="Cytochrome P450"/>
    <property type="match status" value="1"/>
</dbReference>
<keyword evidence="2 7" id="KW-0349">Heme</keyword>
<dbReference type="InterPro" id="IPR002397">
    <property type="entry name" value="Cyt_P450_B"/>
</dbReference>
<dbReference type="GO" id="GO:0020037">
    <property type="term" value="F:heme binding"/>
    <property type="evidence" value="ECO:0007669"/>
    <property type="project" value="InterPro"/>
</dbReference>
<dbReference type="PROSITE" id="PS00086">
    <property type="entry name" value="CYTOCHROME_P450"/>
    <property type="match status" value="1"/>
</dbReference>
<keyword evidence="5 7" id="KW-0408">Iron</keyword>
<dbReference type="PANTHER" id="PTHR46696">
    <property type="entry name" value="P450, PUTATIVE (EUROFUNG)-RELATED"/>
    <property type="match status" value="1"/>
</dbReference>
<reference evidence="8 9" key="1">
    <citation type="submission" date="2019-07" db="EMBL/GenBank/DDBJ databases">
        <title>Tepidimonas charontis SPSP-6 draft genome.</title>
        <authorList>
            <person name="Da Costa M.S."/>
            <person name="Froufe H.J.C."/>
            <person name="Egas C."/>
            <person name="Albuquerque L."/>
        </authorList>
    </citation>
    <scope>NUCLEOTIDE SEQUENCE [LARGE SCALE GENOMIC DNA]</scope>
    <source>
        <strain evidence="8 9">SPSP-6</strain>
    </source>
</reference>
<evidence type="ECO:0000256" key="3">
    <source>
        <dbReference type="ARBA" id="ARBA00022723"/>
    </source>
</evidence>
<dbReference type="Pfam" id="PF00067">
    <property type="entry name" value="p450"/>
    <property type="match status" value="1"/>
</dbReference>
<organism evidence="8 9">
    <name type="scientific">Tepidimonas charontis</name>
    <dbReference type="NCBI Taxonomy" id="2267262"/>
    <lineage>
        <taxon>Bacteria</taxon>
        <taxon>Pseudomonadati</taxon>
        <taxon>Pseudomonadota</taxon>
        <taxon>Betaproteobacteria</taxon>
        <taxon>Burkholderiales</taxon>
        <taxon>Tepidimonas</taxon>
    </lineage>
</organism>
<name>A0A554X744_9BURK</name>
<dbReference type="Proteomes" id="UP000318294">
    <property type="component" value="Unassembled WGS sequence"/>
</dbReference>
<dbReference type="CDD" id="cd20625">
    <property type="entry name" value="CYP164-like"/>
    <property type="match status" value="1"/>
</dbReference>
<keyword evidence="3 7" id="KW-0479">Metal-binding</keyword>
<protein>
    <submittedName>
        <fullName evidence="8">Biotin biosynthesis cytochrome P450</fullName>
        <ecNumber evidence="8">1.14.14.46</ecNumber>
    </submittedName>
</protein>
<evidence type="ECO:0000313" key="8">
    <source>
        <dbReference type="EMBL" id="TSE31653.1"/>
    </source>
</evidence>
<evidence type="ECO:0000256" key="4">
    <source>
        <dbReference type="ARBA" id="ARBA00023002"/>
    </source>
</evidence>
<dbReference type="PANTHER" id="PTHR46696:SF1">
    <property type="entry name" value="CYTOCHROME P450 YJIB-RELATED"/>
    <property type="match status" value="1"/>
</dbReference>
<dbReference type="GO" id="GO:0016705">
    <property type="term" value="F:oxidoreductase activity, acting on paired donors, with incorporation or reduction of molecular oxygen"/>
    <property type="evidence" value="ECO:0007669"/>
    <property type="project" value="InterPro"/>
</dbReference>
<dbReference type="FunFam" id="1.10.630.10:FF:000018">
    <property type="entry name" value="Cytochrome P450 monooxygenase"/>
    <property type="match status" value="1"/>
</dbReference>
<gene>
    <name evidence="8" type="primary">bioI</name>
    <name evidence="8" type="ORF">Tchar_02256</name>
</gene>
<evidence type="ECO:0000256" key="5">
    <source>
        <dbReference type="ARBA" id="ARBA00023004"/>
    </source>
</evidence>
<evidence type="ECO:0000256" key="7">
    <source>
        <dbReference type="RuleBase" id="RU000461"/>
    </source>
</evidence>
<keyword evidence="6 7" id="KW-0503">Monooxygenase</keyword>
<dbReference type="InterPro" id="IPR001128">
    <property type="entry name" value="Cyt_P450"/>
</dbReference>
<dbReference type="GO" id="GO:0004497">
    <property type="term" value="F:monooxygenase activity"/>
    <property type="evidence" value="ECO:0007669"/>
    <property type="project" value="UniProtKB-KW"/>
</dbReference>
<evidence type="ECO:0000256" key="1">
    <source>
        <dbReference type="ARBA" id="ARBA00010617"/>
    </source>
</evidence>
<dbReference type="InterPro" id="IPR036396">
    <property type="entry name" value="Cyt_P450_sf"/>
</dbReference>
<dbReference type="Gene3D" id="1.10.630.10">
    <property type="entry name" value="Cytochrome P450"/>
    <property type="match status" value="1"/>
</dbReference>